<feature type="region of interest" description="Disordered" evidence="1">
    <location>
        <begin position="199"/>
        <end position="231"/>
    </location>
</feature>
<feature type="compositionally biased region" description="Pro residues" evidence="1">
    <location>
        <begin position="205"/>
        <end position="222"/>
    </location>
</feature>
<dbReference type="EMBL" id="JAUEMJ010000004">
    <property type="protein sequence ID" value="MDN3240889.1"/>
    <property type="molecule type" value="Genomic_DNA"/>
</dbReference>
<sequence length="385" mass="41734">MSVDGQAADREPTAVDNLRGLAAVGVTPTSLHGCQALAKVILDELGVSAIVVPEHGLTGWQATLVREVLTQVIGEQQETAFNRRADIRKSRQSLDDCFKVAAAGELLGISDEDRFIQLRTHLEMQNATWRWSELIEKDDNQGERNHRRLRASLWLAAASAKTGERREDECVLALLSAVKVYVARPEVRETLSSRYARHWEAQPAPVQPPPPEVPTPMPPPAASPSNLARSSGWPKNRVVITALILALAVGLSAFAGKLLADSASSDTGSETPGEGDDSAVVPASTQYEVAYTYGVGAITNAGPSRDAVPGEALPEGEDLNIVCQERNGEVMTAEEFADGEVSPRYDEDWPVWNKLDNGYWIPDIFVNTPKVPGDDPPERIALCED</sequence>
<evidence type="ECO:0000256" key="1">
    <source>
        <dbReference type="SAM" id="MobiDB-lite"/>
    </source>
</evidence>
<organism evidence="2 4">
    <name type="scientific">Glycomyces tritici</name>
    <dbReference type="NCBI Taxonomy" id="2665176"/>
    <lineage>
        <taxon>Bacteria</taxon>
        <taxon>Bacillati</taxon>
        <taxon>Actinomycetota</taxon>
        <taxon>Actinomycetes</taxon>
        <taxon>Glycomycetales</taxon>
        <taxon>Glycomycetaceae</taxon>
        <taxon>Glycomyces</taxon>
    </lineage>
</organism>
<comment type="caution">
    <text evidence="2">The sequence shown here is derived from an EMBL/GenBank/DDBJ whole genome shotgun (WGS) entry which is preliminary data.</text>
</comment>
<keyword evidence="4" id="KW-1185">Reference proteome</keyword>
<reference evidence="2" key="1">
    <citation type="submission" date="2023-06" db="EMBL/GenBank/DDBJ databases">
        <title>Gycomyces niveus sp.nov., a novel actinomycete isolated from soil in Shouguang.</title>
        <authorList>
            <person name="Yang X."/>
            <person name="Zhao J."/>
        </authorList>
    </citation>
    <scope>NUCLEOTIDE SEQUENCE</scope>
    <source>
        <strain evidence="2">NEAU C2</strain>
    </source>
</reference>
<evidence type="ECO:0000313" key="3">
    <source>
        <dbReference type="EMBL" id="MDN3242908.1"/>
    </source>
</evidence>
<accession>A0ABT7YR84</accession>
<dbReference type="EMBL" id="JAUEMJ010000010">
    <property type="protein sequence ID" value="MDN3242908.1"/>
    <property type="molecule type" value="Genomic_DNA"/>
</dbReference>
<proteinExistence type="predicted"/>
<evidence type="ECO:0000313" key="4">
    <source>
        <dbReference type="Proteomes" id="UP001171902"/>
    </source>
</evidence>
<gene>
    <name evidence="2" type="ORF">QWI33_14230</name>
    <name evidence="3" type="ORF">QWI33_24515</name>
</gene>
<feature type="region of interest" description="Disordered" evidence="1">
    <location>
        <begin position="262"/>
        <end position="281"/>
    </location>
</feature>
<evidence type="ECO:0000313" key="2">
    <source>
        <dbReference type="EMBL" id="MDN3240889.1"/>
    </source>
</evidence>
<dbReference type="Proteomes" id="UP001171902">
    <property type="component" value="Unassembled WGS sequence"/>
</dbReference>
<name>A0ABT7YR84_9ACTN</name>
<protein>
    <submittedName>
        <fullName evidence="2">Uncharacterized protein</fullName>
    </submittedName>
</protein>
<dbReference type="RefSeq" id="WP_289957813.1">
    <property type="nucleotide sequence ID" value="NZ_JAUEMJ010000004.1"/>
</dbReference>